<evidence type="ECO:0000313" key="4">
    <source>
        <dbReference type="Proteomes" id="UP000017836"/>
    </source>
</evidence>
<dbReference type="Gramene" id="ERN19226">
    <property type="protein sequence ID" value="ERN19226"/>
    <property type="gene ID" value="AMTR_s00061p00197660"/>
</dbReference>
<name>U5D0T3_AMBTC</name>
<evidence type="ECO:0000313" key="3">
    <source>
        <dbReference type="EMBL" id="ERN19226.1"/>
    </source>
</evidence>
<proteinExistence type="predicted"/>
<dbReference type="GO" id="GO:0003682">
    <property type="term" value="F:chromatin binding"/>
    <property type="evidence" value="ECO:0007669"/>
    <property type="project" value="InterPro"/>
</dbReference>
<dbReference type="PANTHER" id="PTHR36384">
    <property type="entry name" value="SAWADEE PROTEIN"/>
    <property type="match status" value="1"/>
</dbReference>
<dbReference type="InterPro" id="IPR032001">
    <property type="entry name" value="SAWADEE_dom"/>
</dbReference>
<evidence type="ECO:0000256" key="1">
    <source>
        <dbReference type="SAM" id="MobiDB-lite"/>
    </source>
</evidence>
<dbReference type="eggNOG" id="ENOG502RYMA">
    <property type="taxonomic scope" value="Eukaryota"/>
</dbReference>
<dbReference type="OMA" id="PCPSYMP"/>
<organism evidence="3 4">
    <name type="scientific">Amborella trichopoda</name>
    <dbReference type="NCBI Taxonomy" id="13333"/>
    <lineage>
        <taxon>Eukaryota</taxon>
        <taxon>Viridiplantae</taxon>
        <taxon>Streptophyta</taxon>
        <taxon>Embryophyta</taxon>
        <taxon>Tracheophyta</taxon>
        <taxon>Spermatophyta</taxon>
        <taxon>Magnoliopsida</taxon>
        <taxon>Amborellales</taxon>
        <taxon>Amborellaceae</taxon>
        <taxon>Amborella</taxon>
    </lineage>
</organism>
<dbReference type="OrthoDB" id="1866990at2759"/>
<gene>
    <name evidence="3" type="ORF">AMTR_s00061p00197660</name>
</gene>
<evidence type="ECO:0000259" key="2">
    <source>
        <dbReference type="Pfam" id="PF16719"/>
    </source>
</evidence>
<feature type="domain" description="SAWADEE" evidence="2">
    <location>
        <begin position="31"/>
        <end position="168"/>
    </location>
</feature>
<sequence>MGFSESRPPKPNPEVNAKIRSSSLSSRSPPFSLEFRASDDAWYDVELSLENDALSMKFSVDLPVFMKYMVDYFEDLKKVNEFSERFRAVSTQLQDEECWTVLDGMIVCASQDLGQHGRKFFDALIKKVICARHTFVGREEICKCTFDVIWKAGPRAGKKGSIHIENICILQPGNAKNNPTLKSFLTACEKLISSKKEILETVDVNNMDGNCHADRNLVKNYSSAEKTEDNEDCNRVSVFIKAPEDLHTYYAIFIENLEPDLTASEIVDFIYEQTFVSCQACVSPSISTEVYAMGAIFLEKEREFNYVFGFLCDPGRMIISLKGRPWVITEKECRSGTLGNASMFRLSSSKEENGVIIKRESCSKLKIVPKGVEEYEIGLKLKALFMEFQEHLGRLHERLAMEEKMIMI</sequence>
<feature type="compositionally biased region" description="Low complexity" evidence="1">
    <location>
        <begin position="20"/>
        <end position="29"/>
    </location>
</feature>
<dbReference type="HOGENOM" id="CLU_047194_0_0_1"/>
<dbReference type="Proteomes" id="UP000017836">
    <property type="component" value="Unassembled WGS sequence"/>
</dbReference>
<reference evidence="4" key="1">
    <citation type="journal article" date="2013" name="Science">
        <title>The Amborella genome and the evolution of flowering plants.</title>
        <authorList>
            <consortium name="Amborella Genome Project"/>
        </authorList>
    </citation>
    <scope>NUCLEOTIDE SEQUENCE [LARGE SCALE GENOMIC DNA]</scope>
</reference>
<dbReference type="EMBL" id="KI392075">
    <property type="protein sequence ID" value="ERN19226.1"/>
    <property type="molecule type" value="Genomic_DNA"/>
</dbReference>
<dbReference type="AlphaFoldDB" id="U5D0T3"/>
<accession>U5D0T3</accession>
<dbReference type="Pfam" id="PF16719">
    <property type="entry name" value="SAWADEE"/>
    <property type="match status" value="1"/>
</dbReference>
<dbReference type="KEGG" id="atr:18447603"/>
<dbReference type="PANTHER" id="PTHR36384:SF1">
    <property type="entry name" value="SAWADEE PROTEIN"/>
    <property type="match status" value="1"/>
</dbReference>
<keyword evidence="4" id="KW-1185">Reference proteome</keyword>
<protein>
    <recommendedName>
        <fullName evidence="2">SAWADEE domain-containing protein</fullName>
    </recommendedName>
</protein>
<feature type="region of interest" description="Disordered" evidence="1">
    <location>
        <begin position="1"/>
        <end position="29"/>
    </location>
</feature>